<protein>
    <recommendedName>
        <fullName evidence="5">VAN3-binding protein</fullName>
    </recommendedName>
</protein>
<dbReference type="InterPro" id="IPR040269">
    <property type="entry name" value="VAB"/>
</dbReference>
<dbReference type="AlphaFoldDB" id="A0ABC8TCL9"/>
<keyword evidence="4" id="KW-1185">Reference proteome</keyword>
<dbReference type="Pfam" id="PF05703">
    <property type="entry name" value="Auxin_canalis"/>
    <property type="match status" value="2"/>
</dbReference>
<organism evidence="3 4">
    <name type="scientific">Ilex paraguariensis</name>
    <name type="common">yerba mate</name>
    <dbReference type="NCBI Taxonomy" id="185542"/>
    <lineage>
        <taxon>Eukaryota</taxon>
        <taxon>Viridiplantae</taxon>
        <taxon>Streptophyta</taxon>
        <taxon>Embryophyta</taxon>
        <taxon>Tracheophyta</taxon>
        <taxon>Spermatophyta</taxon>
        <taxon>Magnoliopsida</taxon>
        <taxon>eudicotyledons</taxon>
        <taxon>Gunneridae</taxon>
        <taxon>Pentapetalae</taxon>
        <taxon>asterids</taxon>
        <taxon>campanulids</taxon>
        <taxon>Aquifoliales</taxon>
        <taxon>Aquifoliaceae</taxon>
        <taxon>Ilex</taxon>
    </lineage>
</organism>
<gene>
    <name evidence="3" type="ORF">ILEXP_LOCUS36417</name>
</gene>
<proteinExistence type="predicted"/>
<feature type="domain" description="Pleckstrin-like plant" evidence="2">
    <location>
        <begin position="269"/>
        <end position="370"/>
    </location>
</feature>
<name>A0ABC8TCL9_9AQUA</name>
<sequence length="390" mass="42967">MEGGNFLSWRKNSLHWQGNVDDHEELKLKVASALASIPQPETPKEPMDFLSRSCSFSATEISKALAQKRKQCILDKNSHPSPKAFVPPQFVSGKVMNLVHARRTGSFGRWFHHKEHSDSTVKKKDKARMEIAHTHAALSFAGLAAALAAVAAAENCKGSESKKSTALASATELLASYCVEMAESAGADHDRIASVVRSAVDIRSASDLVTLTAAAATALRGEAALKARLPKEAKRTAAISPYDKGISEAHTVAAFNHEKEDYDLPCMGDLLQHTQKGVLKWKHVSVYINKKSQVIIKLKSKHVGGAFSKKNKSVVYGVCDEGAAWPFRKERENVEVYFGVKTAHGLLEFKCKNKIHKQKWVEGIQNLLRRISCIEEAERSLRLLNITKSF</sequence>
<dbReference type="InterPro" id="IPR008546">
    <property type="entry name" value="VAN3-bd-like_auxin_canal"/>
</dbReference>
<evidence type="ECO:0000259" key="1">
    <source>
        <dbReference type="Pfam" id="PF05703"/>
    </source>
</evidence>
<reference evidence="3 4" key="1">
    <citation type="submission" date="2024-02" db="EMBL/GenBank/DDBJ databases">
        <authorList>
            <person name="Vignale AGUSTIN F."/>
            <person name="Sosa J E."/>
            <person name="Modenutti C."/>
        </authorList>
    </citation>
    <scope>NUCLEOTIDE SEQUENCE [LARGE SCALE GENOMIC DNA]</scope>
</reference>
<evidence type="ECO:0000259" key="2">
    <source>
        <dbReference type="Pfam" id="PF08458"/>
    </source>
</evidence>
<dbReference type="EMBL" id="CAUOFW020004764">
    <property type="protein sequence ID" value="CAK9167160.1"/>
    <property type="molecule type" value="Genomic_DNA"/>
</dbReference>
<evidence type="ECO:0008006" key="5">
    <source>
        <dbReference type="Google" id="ProtNLM"/>
    </source>
</evidence>
<feature type="domain" description="VAN3-binding protein-like auxin canalisation" evidence="1">
    <location>
        <begin position="40"/>
        <end position="72"/>
    </location>
</feature>
<feature type="domain" description="VAN3-binding protein-like auxin canalisation" evidence="1">
    <location>
        <begin position="98"/>
        <end position="245"/>
    </location>
</feature>
<accession>A0ABC8TCL9</accession>
<comment type="caution">
    <text evidence="3">The sequence shown here is derived from an EMBL/GenBank/DDBJ whole genome shotgun (WGS) entry which is preliminary data.</text>
</comment>
<dbReference type="InterPro" id="IPR013666">
    <property type="entry name" value="PH_pln"/>
</dbReference>
<evidence type="ECO:0000313" key="4">
    <source>
        <dbReference type="Proteomes" id="UP001642360"/>
    </source>
</evidence>
<dbReference type="PANTHER" id="PTHR31351:SF24">
    <property type="entry name" value="VAN3-BINDING PROTEIN-LIKE"/>
    <property type="match status" value="1"/>
</dbReference>
<dbReference type="Proteomes" id="UP001642360">
    <property type="component" value="Unassembled WGS sequence"/>
</dbReference>
<evidence type="ECO:0000313" key="3">
    <source>
        <dbReference type="EMBL" id="CAK9167160.1"/>
    </source>
</evidence>
<dbReference type="PANTHER" id="PTHR31351">
    <property type="entry name" value="EXPRESSED PROTEIN"/>
    <property type="match status" value="1"/>
</dbReference>
<dbReference type="Pfam" id="PF08458">
    <property type="entry name" value="PH_2"/>
    <property type="match status" value="1"/>
</dbReference>